<keyword evidence="1" id="KW-0472">Membrane</keyword>
<proteinExistence type="predicted"/>
<accession>A0ABU2ZJ43</accession>
<keyword evidence="1" id="KW-1133">Transmembrane helix</keyword>
<feature type="transmembrane region" description="Helical" evidence="1">
    <location>
        <begin position="37"/>
        <end position="56"/>
    </location>
</feature>
<feature type="transmembrane region" description="Helical" evidence="1">
    <location>
        <begin position="6"/>
        <end position="25"/>
    </location>
</feature>
<sequence length="67" mass="7341">MTAAAIVALISMIGWLLLAGTELKGHRLERSALIKSALLWIALFMGMVVLVNALQADEAAYQFIYFT</sequence>
<protein>
    <submittedName>
        <fullName evidence="2">Uncharacterized protein</fullName>
    </submittedName>
</protein>
<dbReference type="Proteomes" id="UP001259803">
    <property type="component" value="Unassembled WGS sequence"/>
</dbReference>
<reference evidence="2 3" key="1">
    <citation type="submission" date="2023-09" db="EMBL/GenBank/DDBJ databases">
        <authorList>
            <person name="Rey-Velasco X."/>
        </authorList>
    </citation>
    <scope>NUCLEOTIDE SEQUENCE [LARGE SCALE GENOMIC DNA]</scope>
    <source>
        <strain evidence="2 3">F390</strain>
    </source>
</reference>
<dbReference type="EMBL" id="JAVRHS010000009">
    <property type="protein sequence ID" value="MDT0576638.1"/>
    <property type="molecule type" value="Genomic_DNA"/>
</dbReference>
<organism evidence="2 3">
    <name type="scientific">Croceicoccus esteveae</name>
    <dbReference type="NCBI Taxonomy" id="3075597"/>
    <lineage>
        <taxon>Bacteria</taxon>
        <taxon>Pseudomonadati</taxon>
        <taxon>Pseudomonadota</taxon>
        <taxon>Alphaproteobacteria</taxon>
        <taxon>Sphingomonadales</taxon>
        <taxon>Erythrobacteraceae</taxon>
        <taxon>Croceicoccus</taxon>
    </lineage>
</organism>
<evidence type="ECO:0000256" key="1">
    <source>
        <dbReference type="SAM" id="Phobius"/>
    </source>
</evidence>
<name>A0ABU2ZJ43_9SPHN</name>
<dbReference type="RefSeq" id="WP_311341216.1">
    <property type="nucleotide sequence ID" value="NZ_JAVRHS010000009.1"/>
</dbReference>
<evidence type="ECO:0000313" key="2">
    <source>
        <dbReference type="EMBL" id="MDT0576638.1"/>
    </source>
</evidence>
<gene>
    <name evidence="2" type="ORF">RM533_10640</name>
</gene>
<comment type="caution">
    <text evidence="2">The sequence shown here is derived from an EMBL/GenBank/DDBJ whole genome shotgun (WGS) entry which is preliminary data.</text>
</comment>
<keyword evidence="3" id="KW-1185">Reference proteome</keyword>
<evidence type="ECO:0000313" key="3">
    <source>
        <dbReference type="Proteomes" id="UP001259803"/>
    </source>
</evidence>
<keyword evidence="1" id="KW-0812">Transmembrane</keyword>